<keyword evidence="7" id="KW-1185">Reference proteome</keyword>
<feature type="domain" description="HipA N-terminal subdomain 1" evidence="5">
    <location>
        <begin position="4"/>
        <end position="108"/>
    </location>
</feature>
<sequence length="412" mass="45856">MKRLNVLLGERPVGQLLAQQGAHYFSFDESFIQAPLPLSPYKLAAIPGVSEHREGHFLTLPGLIYDSLPDRFGMSVLRKKFQDLGILHPTPLQMLSYLGSRTMGALTYAPAKDEADAQEMIDLVNAAQSAKSLQQMEHLDHLDPAIVQAGGTAGGATPKLLAAISPDRSRILTGPSNIPSGMEAWIIKLNTTQAKTSSICQIEQTYFELAKKAGIHVPDTMLLPDKNGVPHFAIRRFDRERSNPNHRLHIHSYAAMAGIDFSSPSTDYEDLLRLTKNLTRNFEDVCEQFRRMLFNLLASNRDDHAKNFSFSMDSEGKWTNTPAYDLLYTNNDLGGNWMLIRGKRNNIRYQDLKQLADLMGISQNQLNTMLEQIQDALSQWPTLAKANGIGTGLRNVVQTVIKDLHSSLGSIT</sequence>
<evidence type="ECO:0000313" key="7">
    <source>
        <dbReference type="Proteomes" id="UP001243717"/>
    </source>
</evidence>
<comment type="similarity">
    <text evidence="1">Belongs to the HipA Ser/Thr kinase family.</text>
</comment>
<dbReference type="InterPro" id="IPR052028">
    <property type="entry name" value="HipA_Ser/Thr_kinase"/>
</dbReference>
<evidence type="ECO:0000313" key="6">
    <source>
        <dbReference type="EMBL" id="MDQ8195421.1"/>
    </source>
</evidence>
<organism evidence="6 7">
    <name type="scientific">Thalassobacterium sedimentorum</name>
    <dbReference type="NCBI Taxonomy" id="3041258"/>
    <lineage>
        <taxon>Bacteria</taxon>
        <taxon>Pseudomonadati</taxon>
        <taxon>Verrucomicrobiota</taxon>
        <taxon>Opitutia</taxon>
        <taxon>Puniceicoccales</taxon>
        <taxon>Coraliomargaritaceae</taxon>
        <taxon>Thalassobacterium</taxon>
    </lineage>
</organism>
<evidence type="ECO:0000259" key="5">
    <source>
        <dbReference type="Pfam" id="PF13657"/>
    </source>
</evidence>
<dbReference type="PANTHER" id="PTHR37419">
    <property type="entry name" value="SERINE/THREONINE-PROTEIN KINASE TOXIN HIPA"/>
    <property type="match status" value="1"/>
</dbReference>
<reference evidence="6 7" key="1">
    <citation type="submission" date="2023-04" db="EMBL/GenBank/DDBJ databases">
        <title>A novel bacteria isolated from coastal sediment.</title>
        <authorList>
            <person name="Liu X.-J."/>
            <person name="Du Z.-J."/>
        </authorList>
    </citation>
    <scope>NUCLEOTIDE SEQUENCE [LARGE SCALE GENOMIC DNA]</scope>
    <source>
        <strain evidence="6 7">SDUM461004</strain>
    </source>
</reference>
<dbReference type="PANTHER" id="PTHR37419:SF8">
    <property type="entry name" value="TOXIN YJJJ"/>
    <property type="match status" value="1"/>
</dbReference>
<dbReference type="EMBL" id="JARXIC010000023">
    <property type="protein sequence ID" value="MDQ8195421.1"/>
    <property type="molecule type" value="Genomic_DNA"/>
</dbReference>
<dbReference type="InterPro" id="IPR012893">
    <property type="entry name" value="HipA-like_C"/>
</dbReference>
<evidence type="ECO:0000259" key="4">
    <source>
        <dbReference type="Pfam" id="PF07804"/>
    </source>
</evidence>
<comment type="caution">
    <text evidence="6">The sequence shown here is derived from an EMBL/GenBank/DDBJ whole genome shotgun (WGS) entry which is preliminary data.</text>
</comment>
<dbReference type="Proteomes" id="UP001243717">
    <property type="component" value="Unassembled WGS sequence"/>
</dbReference>
<name>A0ABU1AKT5_9BACT</name>
<protein>
    <submittedName>
        <fullName evidence="6">Type II toxin-antitoxin system HipA family toxin</fullName>
    </submittedName>
</protein>
<dbReference type="Pfam" id="PF07804">
    <property type="entry name" value="HipA_C"/>
    <property type="match status" value="1"/>
</dbReference>
<dbReference type="Pfam" id="PF13657">
    <property type="entry name" value="Couple_hipA"/>
    <property type="match status" value="1"/>
</dbReference>
<feature type="domain" description="HipA-like C-terminal" evidence="4">
    <location>
        <begin position="153"/>
        <end position="380"/>
    </location>
</feature>
<keyword evidence="2" id="KW-0808">Transferase</keyword>
<evidence type="ECO:0000256" key="3">
    <source>
        <dbReference type="ARBA" id="ARBA00022777"/>
    </source>
</evidence>
<evidence type="ECO:0000256" key="2">
    <source>
        <dbReference type="ARBA" id="ARBA00022679"/>
    </source>
</evidence>
<evidence type="ECO:0000256" key="1">
    <source>
        <dbReference type="ARBA" id="ARBA00010164"/>
    </source>
</evidence>
<accession>A0ABU1AKT5</accession>
<keyword evidence="3" id="KW-0418">Kinase</keyword>
<dbReference type="RefSeq" id="WP_308985876.1">
    <property type="nucleotide sequence ID" value="NZ_JARXIC010000023.1"/>
</dbReference>
<proteinExistence type="inferred from homology"/>
<dbReference type="InterPro" id="IPR017508">
    <property type="entry name" value="HipA_N1"/>
</dbReference>
<gene>
    <name evidence="6" type="ORF">QEH59_13375</name>
</gene>